<protein>
    <recommendedName>
        <fullName evidence="2">Reverse transcriptase domain-containing protein</fullName>
    </recommendedName>
</protein>
<evidence type="ECO:0000256" key="1">
    <source>
        <dbReference type="SAM" id="MobiDB-lite"/>
    </source>
</evidence>
<dbReference type="CDD" id="cd01650">
    <property type="entry name" value="RT_nLTR_like"/>
    <property type="match status" value="1"/>
</dbReference>
<dbReference type="PANTHER" id="PTHR33332">
    <property type="entry name" value="REVERSE TRANSCRIPTASE DOMAIN-CONTAINING PROTEIN"/>
    <property type="match status" value="1"/>
</dbReference>
<accession>A0AAE1Z677</accession>
<dbReference type="PROSITE" id="PS50878">
    <property type="entry name" value="RT_POL"/>
    <property type="match status" value="1"/>
</dbReference>
<feature type="domain" description="Reverse transcriptase" evidence="2">
    <location>
        <begin position="334"/>
        <end position="584"/>
    </location>
</feature>
<dbReference type="Pfam" id="PF00078">
    <property type="entry name" value="RVT_1"/>
    <property type="match status" value="1"/>
</dbReference>
<organism evidence="3 4">
    <name type="scientific">Schistosoma mekongi</name>
    <name type="common">Parasitic worm</name>
    <dbReference type="NCBI Taxonomy" id="38744"/>
    <lineage>
        <taxon>Eukaryota</taxon>
        <taxon>Metazoa</taxon>
        <taxon>Spiralia</taxon>
        <taxon>Lophotrochozoa</taxon>
        <taxon>Platyhelminthes</taxon>
        <taxon>Trematoda</taxon>
        <taxon>Digenea</taxon>
        <taxon>Strigeidida</taxon>
        <taxon>Schistosomatoidea</taxon>
        <taxon>Schistosomatidae</taxon>
        <taxon>Schistosoma</taxon>
    </lineage>
</organism>
<sequence length="983" mass="112344">MTKLIGGDFNMPSVTWNPLHGPPHLDKFFGILESNAWTQVVRKATRKSNLLDLIFLQNAPNYSVSTSLEFPGSDHKVVICQLIVNECSCTKSKTNDPLDTRRNYAQINWSNTEKLLHDLNWDIFFSSYEVNNSLDAFYNNINLCLDSVAPFKVIKPHIPNSEYIPVKFKNKLRKLRKRLFVQHDFSVISSIHSVFTNIANYGKTRELEAEKMLLKLPDKIAYLAATLRKKLYAQSSLPTTLKIKNKITSNPMEICEAFSESFAHSFTKNSPLIGMISNFNQHKLTGMKFTVTNVRNAIRSLKPSFNSGEDGIPVNMIKYGSSAFLILLTKIFNLSLDDGIFPSSWKTTYIIPHFKKGTRLSIENYRPINHSSVLSRVMEKVIKEEIYTHIVKHKLIKSSQHGFVSKKSCITCHLEYFDYIINNRDDGKLIVTLYFDFTKAFDKVHHSSLLYKLQAFGITGKLHDWLASFLKDRIQLVKLGRYLSRPQNITSGVFQGSVIGPLLFIMYVNDICHCFQEGKTFMFADDLKVVYTFNPDEGRNINDIIQRDLNKLSKWCDKWFLPLNTQKSGYLCFGESNPEINLHLNEHVFRHLNGVCDLGVRYSKSLSFTEHASSQVSKARRLIGFIHRNYRLSESKIILYKTCVRPLLEYCPIIHSCMRSLDRQKIEKVQRHLTRLLTPGRPYDARCCVWKLDPLWVRRIKLNLTILYKILHKQIITDCTALTFAGKHKYDLRNQNSLVTVQRTTSKLKSSFFVARYANLWNRLPESIRQSNSLSQFRLAINLHLDNAGICNLLNTTYIDYGTFINGPPGINKVKITLLKASGMPQVPCECKRLRKKDWQTSCPVLFYFKSTQDSMEFIKSVNRVRNSSEYKNVLIVADKTPLQRRARNRHNATAPNLNEPKHELANHNSLIKASPTVNCGEGDMSLEPSTPPTKLKNGGDHSLNGPITSLDISSQTTSLATEIATDPVDLDITPLLGTNISN</sequence>
<evidence type="ECO:0000313" key="3">
    <source>
        <dbReference type="EMBL" id="KAK4467539.1"/>
    </source>
</evidence>
<dbReference type="Proteomes" id="UP001292079">
    <property type="component" value="Unassembled WGS sequence"/>
</dbReference>
<proteinExistence type="predicted"/>
<dbReference type="EMBL" id="JALJAT010000018">
    <property type="protein sequence ID" value="KAK4467539.1"/>
    <property type="molecule type" value="Genomic_DNA"/>
</dbReference>
<reference evidence="3" key="1">
    <citation type="submission" date="2022-04" db="EMBL/GenBank/DDBJ databases">
        <authorList>
            <person name="Xu L."/>
            <person name="Lv Z."/>
        </authorList>
    </citation>
    <scope>NUCLEOTIDE SEQUENCE</scope>
    <source>
        <strain evidence="3">LV_2022a</strain>
    </source>
</reference>
<name>A0AAE1Z677_SCHME</name>
<comment type="caution">
    <text evidence="3">The sequence shown here is derived from an EMBL/GenBank/DDBJ whole genome shotgun (WGS) entry which is preliminary data.</text>
</comment>
<dbReference type="InterPro" id="IPR000477">
    <property type="entry name" value="RT_dom"/>
</dbReference>
<reference evidence="3" key="2">
    <citation type="journal article" date="2023" name="Infect Dis Poverty">
        <title>Chromosome-scale genome of the human blood fluke Schistosoma mekongi and its implications for public health.</title>
        <authorList>
            <person name="Zhou M."/>
            <person name="Xu L."/>
            <person name="Xu D."/>
            <person name="Chen W."/>
            <person name="Khan J."/>
            <person name="Hu Y."/>
            <person name="Huang H."/>
            <person name="Wei H."/>
            <person name="Zhang Y."/>
            <person name="Chusongsang P."/>
            <person name="Tanasarnprasert K."/>
            <person name="Hu X."/>
            <person name="Limpanont Y."/>
            <person name="Lv Z."/>
        </authorList>
    </citation>
    <scope>NUCLEOTIDE SEQUENCE</scope>
    <source>
        <strain evidence="3">LV_2022a</strain>
    </source>
</reference>
<evidence type="ECO:0000259" key="2">
    <source>
        <dbReference type="PROSITE" id="PS50878"/>
    </source>
</evidence>
<gene>
    <name evidence="3" type="ORF">MN116_000287</name>
</gene>
<evidence type="ECO:0000313" key="4">
    <source>
        <dbReference type="Proteomes" id="UP001292079"/>
    </source>
</evidence>
<keyword evidence="4" id="KW-1185">Reference proteome</keyword>
<feature type="region of interest" description="Disordered" evidence="1">
    <location>
        <begin position="923"/>
        <end position="943"/>
    </location>
</feature>
<dbReference type="AlphaFoldDB" id="A0AAE1Z677"/>